<organism evidence="3 4">
    <name type="scientific">Dermatophagoides farinae</name>
    <name type="common">American house dust mite</name>
    <dbReference type="NCBI Taxonomy" id="6954"/>
    <lineage>
        <taxon>Eukaryota</taxon>
        <taxon>Metazoa</taxon>
        <taxon>Ecdysozoa</taxon>
        <taxon>Arthropoda</taxon>
        <taxon>Chelicerata</taxon>
        <taxon>Arachnida</taxon>
        <taxon>Acari</taxon>
        <taxon>Acariformes</taxon>
        <taxon>Sarcoptiformes</taxon>
        <taxon>Astigmata</taxon>
        <taxon>Psoroptidia</taxon>
        <taxon>Analgoidea</taxon>
        <taxon>Pyroglyphidae</taxon>
        <taxon>Dermatophagoidinae</taxon>
        <taxon>Dermatophagoides</taxon>
    </lineage>
</organism>
<accession>A0A922HWT2</accession>
<evidence type="ECO:0000313" key="2">
    <source>
        <dbReference type="EMBL" id="KAH7637092.1"/>
    </source>
</evidence>
<gene>
    <name evidence="3" type="ORF">DERF_009369</name>
    <name evidence="2" type="ORF">HUG17_7298</name>
</gene>
<evidence type="ECO:0000313" key="4">
    <source>
        <dbReference type="Proteomes" id="UP000790347"/>
    </source>
</evidence>
<name>A0A922HWT2_DERFA</name>
<reference evidence="2" key="3">
    <citation type="journal article" date="2021" name="World Allergy Organ. J.">
        <title>Chromosome-level assembly of Dermatophagoides farinae genome and transcriptome reveals two novel allergens Der f 37 and Der f 39.</title>
        <authorList>
            <person name="Chen J."/>
            <person name="Cai Z."/>
            <person name="Fan D."/>
            <person name="Hu J."/>
            <person name="Hou Y."/>
            <person name="He Y."/>
            <person name="Zhang Z."/>
            <person name="Zhao Z."/>
            <person name="Gao P."/>
            <person name="Hu W."/>
            <person name="Sun J."/>
            <person name="Li J."/>
            <person name="Ji K."/>
        </authorList>
    </citation>
    <scope>NUCLEOTIDE SEQUENCE</scope>
    <source>
        <strain evidence="2">JKM2019</strain>
    </source>
</reference>
<proteinExistence type="predicted"/>
<keyword evidence="1" id="KW-1133">Transmembrane helix</keyword>
<reference evidence="3" key="4">
    <citation type="journal article" date="2022" name="Res Sq">
        <title>Comparative Genomics Reveals Insights into the Divergent Evolution of Astigmatic Mites and Household Pest Adaptations.</title>
        <authorList>
            <person name="Xiong Q."/>
            <person name="Wan A.T.-Y."/>
            <person name="Liu X.-Y."/>
            <person name="Fung C.S.-H."/>
            <person name="Xiao X."/>
            <person name="Malainual N."/>
            <person name="Hou J."/>
            <person name="Wang L."/>
            <person name="Wang M."/>
            <person name="Yang K."/>
            <person name="Cui Y."/>
            <person name="Leung E."/>
            <person name="Nong W."/>
            <person name="Shin S.-K."/>
            <person name="Au S."/>
            <person name="Jeong K.Y."/>
            <person name="Chew F.T."/>
            <person name="Hui J."/>
            <person name="Leung T.F."/>
            <person name="Tungtrongchitr A."/>
            <person name="Zhong N."/>
            <person name="Liu Z."/>
            <person name="Tsui S."/>
        </authorList>
    </citation>
    <scope>NUCLEOTIDE SEQUENCE</scope>
    <source>
        <strain evidence="3">Derf</strain>
        <tissue evidence="3">Whole organism</tissue>
    </source>
</reference>
<keyword evidence="4" id="KW-1185">Reference proteome</keyword>
<dbReference type="EMBL" id="ASGP02000004">
    <property type="protein sequence ID" value="KAH9510868.1"/>
    <property type="molecule type" value="Genomic_DNA"/>
</dbReference>
<evidence type="ECO:0000313" key="3">
    <source>
        <dbReference type="EMBL" id="KAH9510868.1"/>
    </source>
</evidence>
<reference evidence="3" key="1">
    <citation type="submission" date="2013-05" db="EMBL/GenBank/DDBJ databases">
        <authorList>
            <person name="Yim A.K.Y."/>
            <person name="Chan T.F."/>
            <person name="Ji K.M."/>
            <person name="Liu X.Y."/>
            <person name="Zhou J.W."/>
            <person name="Li R.Q."/>
            <person name="Yang K.Y."/>
            <person name="Li J."/>
            <person name="Li M."/>
            <person name="Law P.T.W."/>
            <person name="Wu Y.L."/>
            <person name="Cai Z.L."/>
            <person name="Qin H."/>
            <person name="Bao Y."/>
            <person name="Leung R.K.K."/>
            <person name="Ng P.K.S."/>
            <person name="Zou J."/>
            <person name="Zhong X.J."/>
            <person name="Ran P.X."/>
            <person name="Zhong N.S."/>
            <person name="Liu Z.G."/>
            <person name="Tsui S.K.W."/>
        </authorList>
    </citation>
    <scope>NUCLEOTIDE SEQUENCE</scope>
    <source>
        <strain evidence="3">Derf</strain>
        <tissue evidence="3">Whole organism</tissue>
    </source>
</reference>
<protein>
    <submittedName>
        <fullName evidence="3">Uncharacterized protein</fullName>
    </submittedName>
</protein>
<keyword evidence="1" id="KW-0812">Transmembrane</keyword>
<comment type="caution">
    <text evidence="3">The sequence shown here is derived from an EMBL/GenBank/DDBJ whole genome shotgun (WGS) entry which is preliminary data.</text>
</comment>
<dbReference type="EMBL" id="SDOV01000009">
    <property type="protein sequence ID" value="KAH7637092.1"/>
    <property type="molecule type" value="Genomic_DNA"/>
</dbReference>
<dbReference type="Proteomes" id="UP000790347">
    <property type="component" value="Unassembled WGS sequence"/>
</dbReference>
<keyword evidence="1" id="KW-0472">Membrane</keyword>
<feature type="transmembrane region" description="Helical" evidence="1">
    <location>
        <begin position="198"/>
        <end position="218"/>
    </location>
</feature>
<reference evidence="2" key="2">
    <citation type="submission" date="2020-06" db="EMBL/GenBank/DDBJ databases">
        <authorList>
            <person name="Ji K."/>
            <person name="Li J."/>
        </authorList>
    </citation>
    <scope>NUCLEOTIDE SEQUENCE</scope>
    <source>
        <strain evidence="2">JKM2019</strain>
        <tissue evidence="2">Whole body</tissue>
    </source>
</reference>
<dbReference type="Proteomes" id="UP000828236">
    <property type="component" value="Unassembled WGS sequence"/>
</dbReference>
<evidence type="ECO:0000256" key="1">
    <source>
        <dbReference type="SAM" id="Phobius"/>
    </source>
</evidence>
<dbReference type="AlphaFoldDB" id="A0A922HWT2"/>
<sequence length="221" mass="24476">MDDKSKTNKAIAKNSLKKGLAKTSEKSSLVGKTLISKQKLSRSLNSKQLDPLGLYGKKSQFINVKLAKDKSIPTPIDLSLSTTSISSSNVDSSFSPVKFNVPTSNTLSESSTSIKSSNLFKKGEQSRRNSLSIIVEKQSISRDDQPKTIDKSNISPVIITAAPQQKPANKKESRPGSKNFYIELFKKMMGEYFYSSDFISFVGLNFLTIAIVLVIKWIRNR</sequence>